<comment type="similarity">
    <text evidence="2">Belongs to the glyceraldehyde-3-phosphate dehydrogenase family.</text>
</comment>
<dbReference type="InterPro" id="IPR036291">
    <property type="entry name" value="NAD(P)-bd_dom_sf"/>
</dbReference>
<dbReference type="Gene3D" id="3.40.50.720">
    <property type="entry name" value="NAD(P)-binding Rossmann-like Domain"/>
    <property type="match status" value="1"/>
</dbReference>
<dbReference type="InterPro" id="IPR020828">
    <property type="entry name" value="GlycerAld_3-P_DH_NAD(P)-bd"/>
</dbReference>
<dbReference type="Gene3D" id="3.30.360.10">
    <property type="entry name" value="Dihydrodipicolinate Reductase, domain 2"/>
    <property type="match status" value="1"/>
</dbReference>
<dbReference type="SUPFAM" id="SSF51735">
    <property type="entry name" value="NAD(P)-binding Rossmann-fold domains"/>
    <property type="match status" value="1"/>
</dbReference>
<gene>
    <name evidence="4" type="ORF">ACFQE5_19130</name>
</gene>
<dbReference type="EC" id="1.2.1.-" evidence="4"/>
<protein>
    <submittedName>
        <fullName evidence="4">Type I glyceraldehyde-3-phosphate dehydrogenase</fullName>
        <ecNumber evidence="4">1.2.1.-</ecNumber>
    </submittedName>
</protein>
<dbReference type="InterPro" id="IPR020829">
    <property type="entry name" value="GlycerAld_3-P_DH_cat"/>
</dbReference>
<evidence type="ECO:0000313" key="5">
    <source>
        <dbReference type="Proteomes" id="UP001596302"/>
    </source>
</evidence>
<organism evidence="4 5">
    <name type="scientific">Pseudonocardia hispaniensis</name>
    <dbReference type="NCBI Taxonomy" id="904933"/>
    <lineage>
        <taxon>Bacteria</taxon>
        <taxon>Bacillati</taxon>
        <taxon>Actinomycetota</taxon>
        <taxon>Actinomycetes</taxon>
        <taxon>Pseudonocardiales</taxon>
        <taxon>Pseudonocardiaceae</taxon>
        <taxon>Pseudonocardia</taxon>
    </lineage>
</organism>
<dbReference type="RefSeq" id="WP_379586902.1">
    <property type="nucleotide sequence ID" value="NZ_JBHSQW010000039.1"/>
</dbReference>
<evidence type="ECO:0000256" key="1">
    <source>
        <dbReference type="ARBA" id="ARBA00023002"/>
    </source>
</evidence>
<dbReference type="PIRSF" id="PIRSF000149">
    <property type="entry name" value="GAP_DH"/>
    <property type="match status" value="1"/>
</dbReference>
<keyword evidence="1 4" id="KW-0560">Oxidoreductase</keyword>
<evidence type="ECO:0000313" key="4">
    <source>
        <dbReference type="EMBL" id="MFC5996321.1"/>
    </source>
</evidence>
<sequence length="336" mass="35992">MSGGRVAVSGFGRIGRHFLRAALARGSELDIVAINDLATPATMTHLLQYDTVQGRLDEEVTLVGDRIEVGSRELRLLSTRHPCLAPWADLDIDVVVDCSGRFTSRKAAGDHLVAGARRVVVSAPTRSADLTVCMGVNHDRYNPDRHYVISNASCSTHSVAAMGTVLHDAFGIASGWMTTVHAITNDQVLLDAPHHELRRARAAGQNIVPASTGADHDLGQVIPDLAGRLQSVAIRVPVPAGSLTDLTCMLDISVTERQVNDAFREAAADGPLRGVLGFTDAPIVSSDVLGDARSCVFSAADTMVHGDQVKVYGWYDNEWAYANRLLDLVELVAGVR</sequence>
<keyword evidence="5" id="KW-1185">Reference proteome</keyword>
<reference evidence="5" key="1">
    <citation type="journal article" date="2019" name="Int. J. Syst. Evol. Microbiol.">
        <title>The Global Catalogue of Microorganisms (GCM) 10K type strain sequencing project: providing services to taxonomists for standard genome sequencing and annotation.</title>
        <authorList>
            <consortium name="The Broad Institute Genomics Platform"/>
            <consortium name="The Broad Institute Genome Sequencing Center for Infectious Disease"/>
            <person name="Wu L."/>
            <person name="Ma J."/>
        </authorList>
    </citation>
    <scope>NUCLEOTIDE SEQUENCE [LARGE SCALE GENOMIC DNA]</scope>
    <source>
        <strain evidence="5">CCM 8391</strain>
    </source>
</reference>
<dbReference type="Pfam" id="PF00044">
    <property type="entry name" value="Gp_dh_N"/>
    <property type="match status" value="1"/>
</dbReference>
<feature type="domain" description="Glyceraldehyde 3-phosphate dehydrogenase NAD(P) binding" evidence="3">
    <location>
        <begin position="4"/>
        <end position="154"/>
    </location>
</feature>
<dbReference type="GO" id="GO:0016491">
    <property type="term" value="F:oxidoreductase activity"/>
    <property type="evidence" value="ECO:0007669"/>
    <property type="project" value="UniProtKB-KW"/>
</dbReference>
<dbReference type="SMART" id="SM00846">
    <property type="entry name" value="Gp_dh_N"/>
    <property type="match status" value="1"/>
</dbReference>
<dbReference type="SUPFAM" id="SSF55347">
    <property type="entry name" value="Glyceraldehyde-3-phosphate dehydrogenase-like, C-terminal domain"/>
    <property type="match status" value="1"/>
</dbReference>
<dbReference type="CDD" id="cd18126">
    <property type="entry name" value="GAPDH_I_C"/>
    <property type="match status" value="1"/>
</dbReference>
<dbReference type="InterPro" id="IPR020831">
    <property type="entry name" value="GlycerAld/Erythrose_P_DH"/>
</dbReference>
<dbReference type="CDD" id="cd05214">
    <property type="entry name" value="GAPDH_I_N"/>
    <property type="match status" value="1"/>
</dbReference>
<dbReference type="PRINTS" id="PR00078">
    <property type="entry name" value="G3PDHDRGNASE"/>
</dbReference>
<comment type="caution">
    <text evidence="4">The sequence shown here is derived from an EMBL/GenBank/DDBJ whole genome shotgun (WGS) entry which is preliminary data.</text>
</comment>
<dbReference type="PANTHER" id="PTHR43148">
    <property type="entry name" value="GLYCERALDEHYDE-3-PHOSPHATE DEHYDROGENASE 2"/>
    <property type="match status" value="1"/>
</dbReference>
<evidence type="ECO:0000259" key="3">
    <source>
        <dbReference type="SMART" id="SM00846"/>
    </source>
</evidence>
<evidence type="ECO:0000256" key="2">
    <source>
        <dbReference type="RuleBase" id="RU000397"/>
    </source>
</evidence>
<dbReference type="Pfam" id="PF02800">
    <property type="entry name" value="Gp_dh_C"/>
    <property type="match status" value="1"/>
</dbReference>
<dbReference type="EMBL" id="JBHSQW010000039">
    <property type="protein sequence ID" value="MFC5996321.1"/>
    <property type="molecule type" value="Genomic_DNA"/>
</dbReference>
<dbReference type="Proteomes" id="UP001596302">
    <property type="component" value="Unassembled WGS sequence"/>
</dbReference>
<proteinExistence type="inferred from homology"/>
<accession>A0ABW1J7C2</accession>
<name>A0ABW1J7C2_9PSEU</name>